<dbReference type="EMBL" id="AZGM01000022">
    <property type="protein sequence ID" value="KRM29528.1"/>
    <property type="molecule type" value="Genomic_DNA"/>
</dbReference>
<dbReference type="PANTHER" id="PTHR43415">
    <property type="entry name" value="SPERMIDINE N(1)-ACETYLTRANSFERASE"/>
    <property type="match status" value="1"/>
</dbReference>
<dbReference type="Proteomes" id="UP000051412">
    <property type="component" value="Unassembled WGS sequence"/>
</dbReference>
<dbReference type="PANTHER" id="PTHR43415:SF3">
    <property type="entry name" value="GNAT-FAMILY ACETYLTRANSFERASE"/>
    <property type="match status" value="1"/>
</dbReference>
<sequence>MDAVTIKLAGPEDAAKVLAFLRQAATESNAVQVPHLLDVSLEQEAENIKTINQFDDCVVMLAILGDEPVGIITVMMLADHPEVGELGVVVEKKYWRNGIGQLLVDEAEYWFENYSSLKKLVLSVFADNSPAIALYKKLHFKETGTAVEDGRPALVMEYQPEE</sequence>
<dbReference type="PROSITE" id="PS51186">
    <property type="entry name" value="GNAT"/>
    <property type="match status" value="1"/>
</dbReference>
<evidence type="ECO:0000313" key="2">
    <source>
        <dbReference type="EMBL" id="KRM29528.1"/>
    </source>
</evidence>
<name>A0A0R1XH65_9LACO</name>
<dbReference type="SUPFAM" id="SSF55729">
    <property type="entry name" value="Acyl-CoA N-acyltransferases (Nat)"/>
    <property type="match status" value="1"/>
</dbReference>
<proteinExistence type="predicted"/>
<dbReference type="CDD" id="cd04301">
    <property type="entry name" value="NAT_SF"/>
    <property type="match status" value="1"/>
</dbReference>
<dbReference type="InterPro" id="IPR016181">
    <property type="entry name" value="Acyl_CoA_acyltransferase"/>
</dbReference>
<keyword evidence="3" id="KW-1185">Reference proteome</keyword>
<dbReference type="InterPro" id="IPR000182">
    <property type="entry name" value="GNAT_dom"/>
</dbReference>
<accession>A0A0R1XH65</accession>
<dbReference type="STRING" id="1423782.FD32_GL001281"/>
<dbReference type="GO" id="GO:0016747">
    <property type="term" value="F:acyltransferase activity, transferring groups other than amino-acyl groups"/>
    <property type="evidence" value="ECO:0007669"/>
    <property type="project" value="InterPro"/>
</dbReference>
<dbReference type="Pfam" id="PF00583">
    <property type="entry name" value="Acetyltransf_1"/>
    <property type="match status" value="1"/>
</dbReference>
<dbReference type="AlphaFoldDB" id="A0A0R1XH65"/>
<comment type="caution">
    <text evidence="2">The sequence shown here is derived from an EMBL/GenBank/DDBJ whole genome shotgun (WGS) entry which is preliminary data.</text>
</comment>
<evidence type="ECO:0000259" key="1">
    <source>
        <dbReference type="PROSITE" id="PS51186"/>
    </source>
</evidence>
<evidence type="ECO:0000313" key="3">
    <source>
        <dbReference type="Proteomes" id="UP000051412"/>
    </source>
</evidence>
<dbReference type="RefSeq" id="WP_047769364.1">
    <property type="nucleotide sequence ID" value="NZ_AZGM01000022.1"/>
</dbReference>
<dbReference type="PATRIC" id="fig|1423782.4.peg.1339"/>
<feature type="domain" description="N-acetyltransferase" evidence="1">
    <location>
        <begin position="4"/>
        <end position="161"/>
    </location>
</feature>
<dbReference type="Gene3D" id="3.40.630.30">
    <property type="match status" value="1"/>
</dbReference>
<protein>
    <recommendedName>
        <fullName evidence="1">N-acetyltransferase domain-containing protein</fullName>
    </recommendedName>
</protein>
<reference evidence="2 3" key="1">
    <citation type="journal article" date="2015" name="Genome Announc.">
        <title>Expanding the biotechnology potential of lactobacilli through comparative genomics of 213 strains and associated genera.</title>
        <authorList>
            <person name="Sun Z."/>
            <person name="Harris H.M."/>
            <person name="McCann A."/>
            <person name="Guo C."/>
            <person name="Argimon S."/>
            <person name="Zhang W."/>
            <person name="Yang X."/>
            <person name="Jeffery I.B."/>
            <person name="Cooney J.C."/>
            <person name="Kagawa T.F."/>
            <person name="Liu W."/>
            <person name="Song Y."/>
            <person name="Salvetti E."/>
            <person name="Wrobel A."/>
            <person name="Rasinkangas P."/>
            <person name="Parkhill J."/>
            <person name="Rea M.C."/>
            <person name="O'Sullivan O."/>
            <person name="Ritari J."/>
            <person name="Douillard F.P."/>
            <person name="Paul Ross R."/>
            <person name="Yang R."/>
            <person name="Briner A.E."/>
            <person name="Felis G.E."/>
            <person name="de Vos W.M."/>
            <person name="Barrangou R."/>
            <person name="Klaenhammer T.R."/>
            <person name="Caufield P.W."/>
            <person name="Cui Y."/>
            <person name="Zhang H."/>
            <person name="O'Toole P.W."/>
        </authorList>
    </citation>
    <scope>NUCLEOTIDE SEQUENCE [LARGE SCALE GENOMIC DNA]</scope>
    <source>
        <strain evidence="2 3">DSM 6035</strain>
    </source>
</reference>
<dbReference type="OrthoDB" id="948250at2"/>
<gene>
    <name evidence="2" type="ORF">FD32_GL001281</name>
</gene>
<organism evidence="2 3">
    <name type="scientific">Limosilactobacillus panis DSM 6035</name>
    <dbReference type="NCBI Taxonomy" id="1423782"/>
    <lineage>
        <taxon>Bacteria</taxon>
        <taxon>Bacillati</taxon>
        <taxon>Bacillota</taxon>
        <taxon>Bacilli</taxon>
        <taxon>Lactobacillales</taxon>
        <taxon>Lactobacillaceae</taxon>
        <taxon>Limosilactobacillus</taxon>
    </lineage>
</organism>